<evidence type="ECO:0000313" key="2">
    <source>
        <dbReference type="EMBL" id="GAP44698.1"/>
    </source>
</evidence>
<dbReference type="RefSeq" id="WP_062044415.1">
    <property type="nucleotide sequence ID" value="NZ_DF968183.1"/>
</dbReference>
<evidence type="ECO:0000313" key="3">
    <source>
        <dbReference type="Proteomes" id="UP000053091"/>
    </source>
</evidence>
<gene>
    <name evidence="2" type="ORF">TBC1_12509</name>
</gene>
<organism evidence="2">
    <name type="scientific">Lentimicrobium saccharophilum</name>
    <dbReference type="NCBI Taxonomy" id="1678841"/>
    <lineage>
        <taxon>Bacteria</taxon>
        <taxon>Pseudomonadati</taxon>
        <taxon>Bacteroidota</taxon>
        <taxon>Bacteroidia</taxon>
        <taxon>Bacteroidales</taxon>
        <taxon>Lentimicrobiaceae</taxon>
        <taxon>Lentimicrobium</taxon>
    </lineage>
</organism>
<dbReference type="EMBL" id="DF968183">
    <property type="protein sequence ID" value="GAP44698.1"/>
    <property type="molecule type" value="Genomic_DNA"/>
</dbReference>
<keyword evidence="3" id="KW-1185">Reference proteome</keyword>
<proteinExistence type="predicted"/>
<feature type="transmembrane region" description="Helical" evidence="1">
    <location>
        <begin position="7"/>
        <end position="25"/>
    </location>
</feature>
<feature type="transmembrane region" description="Helical" evidence="1">
    <location>
        <begin position="31"/>
        <end position="50"/>
    </location>
</feature>
<protein>
    <submittedName>
        <fullName evidence="2">Uncharacterized protein</fullName>
    </submittedName>
</protein>
<keyword evidence="1" id="KW-0812">Transmembrane</keyword>
<keyword evidence="1" id="KW-0472">Membrane</keyword>
<dbReference type="STRING" id="1678841.TBC1_12509"/>
<accession>A0A0S7BV19</accession>
<dbReference type="AlphaFoldDB" id="A0A0S7BV19"/>
<name>A0A0S7BV19_9BACT</name>
<reference evidence="2" key="1">
    <citation type="journal article" date="2015" name="Genome Announc.">
        <title>Draft Genome Sequence of Bacteroidales Strain TBC1, a Novel Isolate from a Methanogenic Wastewater Treatment System.</title>
        <authorList>
            <person name="Tourlousse D.M."/>
            <person name="Matsuura N."/>
            <person name="Sun L."/>
            <person name="Toyonaga M."/>
            <person name="Kuroda K."/>
            <person name="Ohashi A."/>
            <person name="Cruz R."/>
            <person name="Yamaguchi T."/>
            <person name="Sekiguchi Y."/>
        </authorList>
    </citation>
    <scope>NUCLEOTIDE SEQUENCE [LARGE SCALE GENOMIC DNA]</scope>
    <source>
        <strain evidence="2">TBC1</strain>
    </source>
</reference>
<evidence type="ECO:0000256" key="1">
    <source>
        <dbReference type="SAM" id="Phobius"/>
    </source>
</evidence>
<keyword evidence="1" id="KW-1133">Transmembrane helix</keyword>
<sequence>MKNFPLADLLVIVLFTAVFLLFHYFGIEEILSDYILIVALIAYFTGKFVMKMQTRKNSRN</sequence>
<dbReference type="Proteomes" id="UP000053091">
    <property type="component" value="Unassembled WGS sequence"/>
</dbReference>